<evidence type="ECO:0000256" key="2">
    <source>
        <dbReference type="ARBA" id="ARBA00004725"/>
    </source>
</evidence>
<comment type="function">
    <text evidence="9">Involved in pyrimidine base degradation. Catalyzes physiologically the reduction of uracil to 5,6-dihydrouracil (DHU) by using NADH as a specific cosubstrate. It also catalyzes the reverse reaction and the reduction of thymine to 5,6-dihydrothymine (DHT).</text>
</comment>
<dbReference type="KEGG" id="blq:L21SP5_01040"/>
<comment type="cofactor">
    <cofactor evidence="1">
        <name>FMN</name>
        <dbReference type="ChEBI" id="CHEBI:58210"/>
    </cofactor>
</comment>
<reference evidence="13 14" key="1">
    <citation type="submission" date="2015-11" db="EMBL/GenBank/DDBJ databases">
        <title>Description and complete genome sequence of a novel strain predominating in hypersaline microbial mats and representing a new family of the Bacteriodetes phylum.</title>
        <authorList>
            <person name="Spring S."/>
            <person name="Bunk B."/>
            <person name="Sproer C."/>
            <person name="Klenk H.-P."/>
        </authorList>
    </citation>
    <scope>NUCLEOTIDE SEQUENCE [LARGE SCALE GENOMIC DNA]</scope>
    <source>
        <strain evidence="13 14">L21-Spi-D4</strain>
    </source>
</reference>
<dbReference type="GO" id="GO:0002058">
    <property type="term" value="F:uracil binding"/>
    <property type="evidence" value="ECO:0007669"/>
    <property type="project" value="TreeGrafter"/>
</dbReference>
<evidence type="ECO:0000313" key="13">
    <source>
        <dbReference type="EMBL" id="ALO14707.1"/>
    </source>
</evidence>
<dbReference type="STRING" id="1307839.L21SP5_01040"/>
<protein>
    <recommendedName>
        <fullName evidence="11">dihydrouracil dehydrogenase (NAD(+))</fullName>
        <ecNumber evidence="11">1.3.1.1</ecNumber>
    </recommendedName>
</protein>
<dbReference type="GO" id="GO:0004159">
    <property type="term" value="F:dihydropyrimidine dehydrogenase (NAD+) activity"/>
    <property type="evidence" value="ECO:0007669"/>
    <property type="project" value="UniProtKB-EC"/>
</dbReference>
<dbReference type="InterPro" id="IPR012135">
    <property type="entry name" value="Dihydroorotate_DH_1_2"/>
</dbReference>
<keyword evidence="3" id="KW-0285">Flavoprotein</keyword>
<evidence type="ECO:0000256" key="1">
    <source>
        <dbReference type="ARBA" id="ARBA00001917"/>
    </source>
</evidence>
<dbReference type="InterPro" id="IPR013785">
    <property type="entry name" value="Aldolase_TIM"/>
</dbReference>
<dbReference type="PANTHER" id="PTHR43073:SF2">
    <property type="entry name" value="DIHYDROPYRIMIDINE DEHYDROGENASE [NADP(+)]"/>
    <property type="match status" value="1"/>
</dbReference>
<proteinExistence type="predicted"/>
<evidence type="ECO:0000256" key="10">
    <source>
        <dbReference type="ARBA" id="ARBA00049714"/>
    </source>
</evidence>
<evidence type="ECO:0000256" key="7">
    <source>
        <dbReference type="ARBA" id="ARBA00047685"/>
    </source>
</evidence>
<accession>A0A0S2HXA5</accession>
<dbReference type="UniPathway" id="UPA00070"/>
<dbReference type="GO" id="GO:0006210">
    <property type="term" value="P:thymine catabolic process"/>
    <property type="evidence" value="ECO:0007669"/>
    <property type="project" value="TreeGrafter"/>
</dbReference>
<dbReference type="Pfam" id="PF01180">
    <property type="entry name" value="DHO_dh"/>
    <property type="match status" value="1"/>
</dbReference>
<comment type="subunit">
    <text evidence="10">Heterotetramer of 2 PreA and 2 PreT subunits.</text>
</comment>
<dbReference type="RefSeq" id="WP_057952225.1">
    <property type="nucleotide sequence ID" value="NZ_CP013118.1"/>
</dbReference>
<dbReference type="OrthoDB" id="9794954at2"/>
<sequence length="328" mass="36781">MADLTTKFAGLELKNPLIVGSSGLTDNISKIKDIAAQGAGAVILKSLFEEQISYEAQNTIASNEANEYPEAADYIKEYTKDNSLSDYLNLIRQAKKEVDIPIIASINCITVSEWISFAKSIQEAGADALEVNVFILPMDRNQKSENYEMVYHDLFQKIRDKITIPVIFKISQQFTNLLGVLNRFNADGVNGVTLFNRFYEPDIDIENLTLKSAEVFSNPSDLRKVLRWVAIASGKIHGLDISASTGVHDGNAMIKLLLGGSTTVQVCSSIYKNGTGIIPDMIKELNQWMDNKGFENIKAFRGKLNYDKFENPEMYERSQFMKYFSNHV</sequence>
<dbReference type="Gene3D" id="3.20.20.70">
    <property type="entry name" value="Aldolase class I"/>
    <property type="match status" value="1"/>
</dbReference>
<dbReference type="GO" id="GO:0006212">
    <property type="term" value="P:uracil catabolic process"/>
    <property type="evidence" value="ECO:0007669"/>
    <property type="project" value="TreeGrafter"/>
</dbReference>
<dbReference type="PANTHER" id="PTHR43073">
    <property type="entry name" value="DIHYDROPYRIMIDINE DEHYDROGENASE [NADP(+)]"/>
    <property type="match status" value="1"/>
</dbReference>
<keyword evidence="14" id="KW-1185">Reference proteome</keyword>
<dbReference type="Proteomes" id="UP000064893">
    <property type="component" value="Chromosome"/>
</dbReference>
<evidence type="ECO:0000256" key="9">
    <source>
        <dbReference type="ARBA" id="ARBA00049578"/>
    </source>
</evidence>
<dbReference type="GO" id="GO:0005737">
    <property type="term" value="C:cytoplasm"/>
    <property type="evidence" value="ECO:0007669"/>
    <property type="project" value="InterPro"/>
</dbReference>
<gene>
    <name evidence="13" type="primary">pyrDA_1</name>
    <name evidence="13" type="ORF">L21SP5_01040</name>
</gene>
<comment type="catalytic activity">
    <reaction evidence="8">
        <text>5,6-dihydrouracil + NAD(+) = uracil + NADH + H(+)</text>
        <dbReference type="Rhea" id="RHEA:20189"/>
        <dbReference type="ChEBI" id="CHEBI:15378"/>
        <dbReference type="ChEBI" id="CHEBI:15901"/>
        <dbReference type="ChEBI" id="CHEBI:17568"/>
        <dbReference type="ChEBI" id="CHEBI:57540"/>
        <dbReference type="ChEBI" id="CHEBI:57945"/>
        <dbReference type="EC" id="1.3.1.1"/>
    </reaction>
</comment>
<dbReference type="EMBL" id="CP013118">
    <property type="protein sequence ID" value="ALO14707.1"/>
    <property type="molecule type" value="Genomic_DNA"/>
</dbReference>
<dbReference type="InterPro" id="IPR023359">
    <property type="entry name" value="Dihydro_DH_chainA_dom2"/>
</dbReference>
<evidence type="ECO:0000256" key="11">
    <source>
        <dbReference type="ARBA" id="ARBA00049728"/>
    </source>
</evidence>
<evidence type="ECO:0000256" key="6">
    <source>
        <dbReference type="ARBA" id="ARBA00023002"/>
    </source>
</evidence>
<evidence type="ECO:0000259" key="12">
    <source>
        <dbReference type="Pfam" id="PF01180"/>
    </source>
</evidence>
<organism evidence="13 14">
    <name type="scientific">Salinivirga cyanobacteriivorans</name>
    <dbReference type="NCBI Taxonomy" id="1307839"/>
    <lineage>
        <taxon>Bacteria</taxon>
        <taxon>Pseudomonadati</taxon>
        <taxon>Bacteroidota</taxon>
        <taxon>Bacteroidia</taxon>
        <taxon>Bacteroidales</taxon>
        <taxon>Salinivirgaceae</taxon>
        <taxon>Salinivirga</taxon>
    </lineage>
</organism>
<dbReference type="GO" id="GO:0050661">
    <property type="term" value="F:NADP binding"/>
    <property type="evidence" value="ECO:0007669"/>
    <property type="project" value="TreeGrafter"/>
</dbReference>
<keyword evidence="4" id="KW-0288">FMN</keyword>
<dbReference type="Gene3D" id="2.30.26.10">
    <property type="entry name" value="Dihydroorotate Dehydrogenase A, chain A, domain 2"/>
    <property type="match status" value="1"/>
</dbReference>
<dbReference type="EC" id="1.3.1.1" evidence="11"/>
<dbReference type="GO" id="GO:0044205">
    <property type="term" value="P:'de novo' UMP biosynthetic process"/>
    <property type="evidence" value="ECO:0007669"/>
    <property type="project" value="UniProtKB-UniPathway"/>
</dbReference>
<evidence type="ECO:0000256" key="4">
    <source>
        <dbReference type="ARBA" id="ARBA00022643"/>
    </source>
</evidence>
<dbReference type="NCBIfam" id="NF005741">
    <property type="entry name" value="PRK07565.1"/>
    <property type="match status" value="1"/>
</dbReference>
<dbReference type="AlphaFoldDB" id="A0A0S2HXA5"/>
<dbReference type="SUPFAM" id="SSF51395">
    <property type="entry name" value="FMN-linked oxidoreductases"/>
    <property type="match status" value="1"/>
</dbReference>
<dbReference type="PIRSF" id="PIRSF000164">
    <property type="entry name" value="DHO_oxidase"/>
    <property type="match status" value="1"/>
</dbReference>
<evidence type="ECO:0000256" key="3">
    <source>
        <dbReference type="ARBA" id="ARBA00022630"/>
    </source>
</evidence>
<name>A0A0S2HXA5_9BACT</name>
<evidence type="ECO:0000256" key="5">
    <source>
        <dbReference type="ARBA" id="ARBA00022975"/>
    </source>
</evidence>
<feature type="domain" description="Dihydroorotate dehydrogenase catalytic" evidence="12">
    <location>
        <begin position="4"/>
        <end position="289"/>
    </location>
</feature>
<comment type="pathway">
    <text evidence="2">Pyrimidine metabolism; UMP biosynthesis via de novo pathway.</text>
</comment>
<keyword evidence="6 13" id="KW-0560">Oxidoreductase</keyword>
<evidence type="ECO:0000313" key="14">
    <source>
        <dbReference type="Proteomes" id="UP000064893"/>
    </source>
</evidence>
<comment type="catalytic activity">
    <reaction evidence="7">
        <text>5,6-dihydrothymine + NAD(+) = thymine + NADH + H(+)</text>
        <dbReference type="Rhea" id="RHEA:28791"/>
        <dbReference type="ChEBI" id="CHEBI:15378"/>
        <dbReference type="ChEBI" id="CHEBI:17821"/>
        <dbReference type="ChEBI" id="CHEBI:27468"/>
        <dbReference type="ChEBI" id="CHEBI:57540"/>
        <dbReference type="ChEBI" id="CHEBI:57945"/>
        <dbReference type="EC" id="1.3.1.1"/>
    </reaction>
</comment>
<dbReference type="GO" id="GO:0004152">
    <property type="term" value="F:dihydroorotate dehydrogenase activity"/>
    <property type="evidence" value="ECO:0007669"/>
    <property type="project" value="InterPro"/>
</dbReference>
<keyword evidence="5" id="KW-0665">Pyrimidine biosynthesis</keyword>
<dbReference type="InterPro" id="IPR005720">
    <property type="entry name" value="Dihydroorotate_DH_cat"/>
</dbReference>
<evidence type="ECO:0000256" key="8">
    <source>
        <dbReference type="ARBA" id="ARBA00048792"/>
    </source>
</evidence>